<keyword evidence="8 10" id="KW-1133">Transmembrane helix</keyword>
<dbReference type="InterPro" id="IPR004358">
    <property type="entry name" value="Sig_transdc_His_kin-like_C"/>
</dbReference>
<keyword evidence="4" id="KW-0597">Phosphoprotein</keyword>
<dbReference type="InterPro" id="IPR036890">
    <property type="entry name" value="HATPase_C_sf"/>
</dbReference>
<evidence type="ECO:0000256" key="1">
    <source>
        <dbReference type="ARBA" id="ARBA00000085"/>
    </source>
</evidence>
<feature type="transmembrane region" description="Helical" evidence="10">
    <location>
        <begin position="354"/>
        <end position="375"/>
    </location>
</feature>
<dbReference type="CDD" id="cd00082">
    <property type="entry name" value="HisKA"/>
    <property type="match status" value="1"/>
</dbReference>
<evidence type="ECO:0000256" key="2">
    <source>
        <dbReference type="ARBA" id="ARBA00004370"/>
    </source>
</evidence>
<evidence type="ECO:0000259" key="11">
    <source>
        <dbReference type="PROSITE" id="PS50109"/>
    </source>
</evidence>
<evidence type="ECO:0000313" key="13">
    <source>
        <dbReference type="Proteomes" id="UP000515811"/>
    </source>
</evidence>
<dbReference type="EC" id="2.7.13.3" evidence="3"/>
<evidence type="ECO:0000256" key="6">
    <source>
        <dbReference type="ARBA" id="ARBA00022692"/>
    </source>
</evidence>
<evidence type="ECO:0000256" key="9">
    <source>
        <dbReference type="ARBA" id="ARBA00023136"/>
    </source>
</evidence>
<reference evidence="12 13" key="1">
    <citation type="submission" date="2020-08" db="EMBL/GenBank/DDBJ databases">
        <title>Genome sequence of Diaphorobacter ruginosibacter DSM 27467T.</title>
        <authorList>
            <person name="Hyun D.-W."/>
            <person name="Bae J.-W."/>
        </authorList>
    </citation>
    <scope>NUCLEOTIDE SEQUENCE [LARGE SCALE GENOMIC DNA]</scope>
    <source>
        <strain evidence="12 13">DSM 27467</strain>
    </source>
</reference>
<dbReference type="Pfam" id="PF07696">
    <property type="entry name" value="7TMR-DISMED2"/>
    <property type="match status" value="1"/>
</dbReference>
<dbReference type="SUPFAM" id="SSF55874">
    <property type="entry name" value="ATPase domain of HSP90 chaperone/DNA topoisomerase II/histidine kinase"/>
    <property type="match status" value="1"/>
</dbReference>
<dbReference type="PROSITE" id="PS50109">
    <property type="entry name" value="HIS_KIN"/>
    <property type="match status" value="1"/>
</dbReference>
<feature type="transmembrane region" description="Helical" evidence="10">
    <location>
        <begin position="21"/>
        <end position="45"/>
    </location>
</feature>
<dbReference type="AlphaFoldDB" id="A0A7G9RR90"/>
<feature type="transmembrane region" description="Helical" evidence="10">
    <location>
        <begin position="387"/>
        <end position="409"/>
    </location>
</feature>
<comment type="subcellular location">
    <subcellularLocation>
        <location evidence="2">Membrane</location>
    </subcellularLocation>
</comment>
<feature type="transmembrane region" description="Helical" evidence="10">
    <location>
        <begin position="321"/>
        <end position="342"/>
    </location>
</feature>
<dbReference type="InterPro" id="IPR050428">
    <property type="entry name" value="TCS_sensor_his_kinase"/>
</dbReference>
<dbReference type="PANTHER" id="PTHR45436:SF5">
    <property type="entry name" value="SENSOR HISTIDINE KINASE TRCS"/>
    <property type="match status" value="1"/>
</dbReference>
<accession>A0A7G9RR90</accession>
<dbReference type="PRINTS" id="PR00344">
    <property type="entry name" value="BCTRLSENSOR"/>
</dbReference>
<keyword evidence="13" id="KW-1185">Reference proteome</keyword>
<feature type="transmembrane region" description="Helical" evidence="10">
    <location>
        <begin position="298"/>
        <end position="315"/>
    </location>
</feature>
<dbReference type="GO" id="GO:0000155">
    <property type="term" value="F:phosphorelay sensor kinase activity"/>
    <property type="evidence" value="ECO:0007669"/>
    <property type="project" value="InterPro"/>
</dbReference>
<dbReference type="Proteomes" id="UP000515811">
    <property type="component" value="Chromosome"/>
</dbReference>
<dbReference type="InterPro" id="IPR003661">
    <property type="entry name" value="HisK_dim/P_dom"/>
</dbReference>
<keyword evidence="9 10" id="KW-0472">Membrane</keyword>
<evidence type="ECO:0000256" key="10">
    <source>
        <dbReference type="SAM" id="Phobius"/>
    </source>
</evidence>
<evidence type="ECO:0000256" key="4">
    <source>
        <dbReference type="ARBA" id="ARBA00022553"/>
    </source>
</evidence>
<keyword evidence="5" id="KW-0808">Transferase</keyword>
<gene>
    <name evidence="12" type="ORF">H9K76_04415</name>
</gene>
<dbReference type="SMART" id="SM00387">
    <property type="entry name" value="HATPase_c"/>
    <property type="match status" value="1"/>
</dbReference>
<feature type="domain" description="Histidine kinase" evidence="11">
    <location>
        <begin position="471"/>
        <end position="684"/>
    </location>
</feature>
<keyword evidence="7 12" id="KW-0418">Kinase</keyword>
<dbReference type="InterPro" id="IPR005467">
    <property type="entry name" value="His_kinase_dom"/>
</dbReference>
<dbReference type="KEGG" id="drg:H9K76_04415"/>
<dbReference type="Gene3D" id="3.30.565.10">
    <property type="entry name" value="Histidine kinase-like ATPase, C-terminal domain"/>
    <property type="match status" value="1"/>
</dbReference>
<comment type="catalytic activity">
    <reaction evidence="1">
        <text>ATP + protein L-histidine = ADP + protein N-phospho-L-histidine.</text>
        <dbReference type="EC" id="2.7.13.3"/>
    </reaction>
</comment>
<dbReference type="RefSeq" id="WP_187598360.1">
    <property type="nucleotide sequence ID" value="NZ_CP060714.1"/>
</dbReference>
<dbReference type="InterPro" id="IPR003594">
    <property type="entry name" value="HATPase_dom"/>
</dbReference>
<dbReference type="InterPro" id="IPR011622">
    <property type="entry name" value="7TMR_DISM_rcpt_extracell_dom2"/>
</dbReference>
<evidence type="ECO:0000256" key="8">
    <source>
        <dbReference type="ARBA" id="ARBA00022989"/>
    </source>
</evidence>
<protein>
    <recommendedName>
        <fullName evidence="3">histidine kinase</fullName>
        <ecNumber evidence="3">2.7.13.3</ecNumber>
    </recommendedName>
</protein>
<dbReference type="Pfam" id="PF02518">
    <property type="entry name" value="HATPase_c"/>
    <property type="match status" value="1"/>
</dbReference>
<proteinExistence type="predicted"/>
<dbReference type="CDD" id="cd00075">
    <property type="entry name" value="HATPase"/>
    <property type="match status" value="1"/>
</dbReference>
<evidence type="ECO:0000256" key="7">
    <source>
        <dbReference type="ARBA" id="ARBA00022777"/>
    </source>
</evidence>
<name>A0A7G9RR90_9BURK</name>
<dbReference type="PANTHER" id="PTHR45436">
    <property type="entry name" value="SENSOR HISTIDINE KINASE YKOH"/>
    <property type="match status" value="1"/>
</dbReference>
<organism evidence="12 13">
    <name type="scientific">Diaphorobacter ruginosibacter</name>
    <dbReference type="NCBI Taxonomy" id="1715720"/>
    <lineage>
        <taxon>Bacteria</taxon>
        <taxon>Pseudomonadati</taxon>
        <taxon>Pseudomonadota</taxon>
        <taxon>Betaproteobacteria</taxon>
        <taxon>Burkholderiales</taxon>
        <taxon>Comamonadaceae</taxon>
        <taxon>Diaphorobacter</taxon>
    </lineage>
</organism>
<evidence type="ECO:0000256" key="3">
    <source>
        <dbReference type="ARBA" id="ARBA00012438"/>
    </source>
</evidence>
<dbReference type="EMBL" id="CP060714">
    <property type="protein sequence ID" value="QNN58115.1"/>
    <property type="molecule type" value="Genomic_DNA"/>
</dbReference>
<keyword evidence="6 10" id="KW-0812">Transmembrane</keyword>
<feature type="transmembrane region" description="Helical" evidence="10">
    <location>
        <begin position="206"/>
        <end position="225"/>
    </location>
</feature>
<evidence type="ECO:0000313" key="12">
    <source>
        <dbReference type="EMBL" id="QNN58115.1"/>
    </source>
</evidence>
<dbReference type="Gene3D" id="2.60.40.2380">
    <property type="match status" value="1"/>
</dbReference>
<dbReference type="SUPFAM" id="SSF47384">
    <property type="entry name" value="Homodimeric domain of signal transducing histidine kinase"/>
    <property type="match status" value="1"/>
</dbReference>
<dbReference type="InterPro" id="IPR036097">
    <property type="entry name" value="HisK_dim/P_sf"/>
</dbReference>
<dbReference type="Gene3D" id="1.10.287.130">
    <property type="match status" value="1"/>
</dbReference>
<evidence type="ECO:0000256" key="5">
    <source>
        <dbReference type="ARBA" id="ARBA00022679"/>
    </source>
</evidence>
<dbReference type="GO" id="GO:0005886">
    <property type="term" value="C:plasma membrane"/>
    <property type="evidence" value="ECO:0007669"/>
    <property type="project" value="TreeGrafter"/>
</dbReference>
<sequence>MNAIRSSAPVRRSFVGAWLRRLIFPVWLLLSLAIVALTILSPAWLQPSGNGVELGSGVPMQMLVDGEGKLGIEEVAALPESAFRLLDRPLSEGYSSSVYWLKVNPVALPDGAEKEGVALWLSILPSYLDDVRLYQLDGEQWHQRRSGDTVAMSERIEVRQLLFPLAAGEPFVLRVQSTSPVAMDARVWRSDALLTQFSRVEWASGVHQGINLMLVLLIIGAALVLRMRSLAALATGAAAALAHGSADRGYWQVWLPAELAHWGDVGVKVGTLVLPIAIAWQFRELLTIDTRWKRTDKLLLAVGIAPLLCLPSIALGTYQDWAWVGVIAPWALSALFAFVAWGNLIKDGASTETLLMALPTTLYGILGLYVTLVYMGVTPPPQIETSILWQLEMLLINILIAVAVGARLVRRFRESMEHQKQLVASLEKSEQALEERVRVRTEELLQARNAMQHALHSEREMRLEQRQFFHMVNHEFRTPLAVVDSAATEQEVFPTVDSEVLVQRAVQIRRACRRLTALVDNCLLNDRLGTTAFTPQMQCVPLEDLLADAAQLVQWSRRHRLALDLSEEVFEWRCDPTLVSIALSNLVDNAIKYAKSGRILIEACTDGPGRLELSVHDEGPGLPPDEAERIFERHERGDHADQTQGFGLGLWVARRIARQHGGDVTVSPSPLGGTRFVLTLVQEAPADGARQGEPAGQLNTEAAR</sequence>